<dbReference type="PANTHER" id="PTHR15381">
    <property type="entry name" value="CHONDROITIN SULFATE PROTEOGLYCAN 5 -RELATED"/>
    <property type="match status" value="1"/>
</dbReference>
<dbReference type="Gene3D" id="1.10.10.60">
    <property type="entry name" value="Homeodomain-like"/>
    <property type="match status" value="1"/>
</dbReference>
<dbReference type="Pfam" id="PF00249">
    <property type="entry name" value="Myb_DNA-binding"/>
    <property type="match status" value="1"/>
</dbReference>
<dbReference type="FunFam" id="1.10.10.10:FF:000020">
    <property type="entry name" value="SWI/SNF complex subunit SMARCC2 isoform c"/>
    <property type="match status" value="1"/>
</dbReference>
<dbReference type="SUPFAM" id="SSF46689">
    <property type="entry name" value="Homeodomain-like"/>
    <property type="match status" value="2"/>
</dbReference>
<feature type="region of interest" description="Disordered" evidence="7">
    <location>
        <begin position="225"/>
        <end position="266"/>
    </location>
</feature>
<evidence type="ECO:0000256" key="2">
    <source>
        <dbReference type="ARBA" id="ARBA00022853"/>
    </source>
</evidence>
<dbReference type="eggNOG" id="KOG1279">
    <property type="taxonomic scope" value="Eukaryota"/>
</dbReference>
<evidence type="ECO:0000256" key="3">
    <source>
        <dbReference type="ARBA" id="ARBA00023015"/>
    </source>
</evidence>
<accession>A0A1D8NLY3</accession>
<dbReference type="Proteomes" id="UP000182444">
    <property type="component" value="Chromosome 1F"/>
</dbReference>
<dbReference type="EMBL" id="CP017558">
    <property type="protein sequence ID" value="AOW06650.1"/>
    <property type="molecule type" value="Genomic_DNA"/>
</dbReference>
<dbReference type="AlphaFoldDB" id="A0A1D8NLY3"/>
<dbReference type="GO" id="GO:0048858">
    <property type="term" value="P:cell projection morphogenesis"/>
    <property type="evidence" value="ECO:0007669"/>
    <property type="project" value="TreeGrafter"/>
</dbReference>
<dbReference type="InterPro" id="IPR036388">
    <property type="entry name" value="WH-like_DNA-bd_sf"/>
</dbReference>
<dbReference type="Pfam" id="PF16495">
    <property type="entry name" value="SWIRM-assoc_1"/>
    <property type="match status" value="1"/>
</dbReference>
<dbReference type="PROSITE" id="PS50090">
    <property type="entry name" value="MYB_LIKE"/>
    <property type="match status" value="1"/>
</dbReference>
<proteinExistence type="inferred from homology"/>
<evidence type="ECO:0000256" key="1">
    <source>
        <dbReference type="ARBA" id="ARBA00004123"/>
    </source>
</evidence>
<dbReference type="GO" id="GO:0016514">
    <property type="term" value="C:SWI/SNF complex"/>
    <property type="evidence" value="ECO:0007669"/>
    <property type="project" value="UniProtKB-ARBA"/>
</dbReference>
<keyword evidence="4" id="KW-0804">Transcription</keyword>
<dbReference type="OMA" id="QQFNEME"/>
<feature type="compositionally biased region" description="Basic and acidic residues" evidence="7">
    <location>
        <begin position="31"/>
        <end position="41"/>
    </location>
</feature>
<dbReference type="InterPro" id="IPR009057">
    <property type="entry name" value="Homeodomain-like_sf"/>
</dbReference>
<dbReference type="GO" id="GO:0006355">
    <property type="term" value="P:regulation of DNA-templated transcription"/>
    <property type="evidence" value="ECO:0007669"/>
    <property type="project" value="UniProtKB-ARBA"/>
</dbReference>
<dbReference type="CDD" id="cd00167">
    <property type="entry name" value="SANT"/>
    <property type="match status" value="1"/>
</dbReference>
<feature type="region of interest" description="Disordered" evidence="7">
    <location>
        <begin position="1"/>
        <end position="82"/>
    </location>
</feature>
<feature type="compositionally biased region" description="Polar residues" evidence="7">
    <location>
        <begin position="247"/>
        <end position="256"/>
    </location>
</feature>
<dbReference type="RefSeq" id="XP_504988.1">
    <property type="nucleotide sequence ID" value="XM_504988.3"/>
</dbReference>
<dbReference type="PANTHER" id="PTHR15381:SF1">
    <property type="entry name" value="CHONDROITIN SULFATE PROTEOGLYCAN 5"/>
    <property type="match status" value="1"/>
</dbReference>
<sequence length="572" mass="62802">MSDKSVEAGADAAMTDVNGDGSIGAQTAKIEANDADLKPDSSEVGGAHNDTAQTATKSDKKDDTKPSDKEESVEGGGDDAGDAISAEEAKLEEKARAYLAEQTQRVVIPSFATWFDRNGIHDIERKSLPEFFSGVSRTKSPAIYTQYRNFMVDTFRLNPVEYLTFTACRRNLAGDVGTLLRVHSFLEQWGLINYQVDPDTRPSLMGPQFTGHFKVMVDGPRGLQPFEPPAKSLLSEGQEDPEKGTDGDSTYVATSTELDDSTPPSINMEIRRNIYSSAADAASLQDENTKSQNVLASKAYHCQTTGGDVSVVRYHNLRSKQAVAQLAFEQGLFPATQQASDFVRIKNSTAQGPWTDEETLLLLEGVEMFEDDWDSISDHVGTRQRDACVIKFIQMPIEDAYLVKREKGVKRAHSDSNKSTVLASAIKKVLKEGDGELMSKRAEELAGQAVSDASTLVSSLAETQIAKIELKMSRFDQLEETVRLERQEIEKMRQQLYLDRLSLKKQADSVLAKLKEATQLGGDEAVAVAAEAARIAARNPKVSVVEERDEGEVREKKPVSLGGPELFKFWSA</sequence>
<evidence type="ECO:0000256" key="7">
    <source>
        <dbReference type="SAM" id="MobiDB-lite"/>
    </source>
</evidence>
<evidence type="ECO:0000256" key="5">
    <source>
        <dbReference type="ARBA" id="ARBA00023242"/>
    </source>
</evidence>
<dbReference type="InterPro" id="IPR032451">
    <property type="entry name" value="SMARCC_C"/>
</dbReference>
<dbReference type="VEuPathDB" id="FungiDB:YALI1_F06670g"/>
<keyword evidence="3" id="KW-0805">Transcription regulation</keyword>
<feature type="compositionally biased region" description="Basic and acidic residues" evidence="7">
    <location>
        <begin position="57"/>
        <end position="72"/>
    </location>
</feature>
<keyword evidence="5" id="KW-0539">Nucleus</keyword>
<gene>
    <name evidence="8" type="ORF">YALI1_F06670g</name>
</gene>
<dbReference type="VEuPathDB" id="FungiDB:YALI0_F04334g"/>
<dbReference type="Pfam" id="PF04433">
    <property type="entry name" value="SWIRM"/>
    <property type="match status" value="1"/>
</dbReference>
<dbReference type="InterPro" id="IPR017884">
    <property type="entry name" value="SANT_dom"/>
</dbReference>
<comment type="similarity">
    <text evidence="6">Belongs to the SMARCC family.</text>
</comment>
<evidence type="ECO:0000256" key="4">
    <source>
        <dbReference type="ARBA" id="ARBA00023163"/>
    </source>
</evidence>
<dbReference type="Gene3D" id="1.10.10.10">
    <property type="entry name" value="Winged helix-like DNA-binding domain superfamily/Winged helix DNA-binding domain"/>
    <property type="match status" value="1"/>
</dbReference>
<dbReference type="GeneID" id="2909026"/>
<dbReference type="KEGG" id="yli:2909026"/>
<dbReference type="GO" id="GO:0006338">
    <property type="term" value="P:chromatin remodeling"/>
    <property type="evidence" value="ECO:0007669"/>
    <property type="project" value="UniProtKB-ARBA"/>
</dbReference>
<dbReference type="InterPro" id="IPR007526">
    <property type="entry name" value="SWIRM"/>
</dbReference>
<dbReference type="PROSITE" id="PS51293">
    <property type="entry name" value="SANT"/>
    <property type="match status" value="1"/>
</dbReference>
<dbReference type="SMART" id="SM00717">
    <property type="entry name" value="SANT"/>
    <property type="match status" value="1"/>
</dbReference>
<dbReference type="PROSITE" id="PS50934">
    <property type="entry name" value="SWIRM"/>
    <property type="match status" value="1"/>
</dbReference>
<evidence type="ECO:0000313" key="8">
    <source>
        <dbReference type="EMBL" id="AOW06650.1"/>
    </source>
</evidence>
<name>A0A1D8NLY3_YARLL</name>
<dbReference type="OrthoDB" id="118550at2759"/>
<dbReference type="InterPro" id="IPR001005">
    <property type="entry name" value="SANT/Myb"/>
</dbReference>
<organism evidence="8 9">
    <name type="scientific">Yarrowia lipolytica</name>
    <name type="common">Candida lipolytica</name>
    <dbReference type="NCBI Taxonomy" id="4952"/>
    <lineage>
        <taxon>Eukaryota</taxon>
        <taxon>Fungi</taxon>
        <taxon>Dikarya</taxon>
        <taxon>Ascomycota</taxon>
        <taxon>Saccharomycotina</taxon>
        <taxon>Dipodascomycetes</taxon>
        <taxon>Dipodascales</taxon>
        <taxon>Dipodascales incertae sedis</taxon>
        <taxon>Yarrowia</taxon>
    </lineage>
</organism>
<reference evidence="8 9" key="1">
    <citation type="journal article" date="2016" name="PLoS ONE">
        <title>Sequence Assembly of Yarrowia lipolytica Strain W29/CLIB89 Shows Transposable Element Diversity.</title>
        <authorList>
            <person name="Magnan C."/>
            <person name="Yu J."/>
            <person name="Chang I."/>
            <person name="Jahn E."/>
            <person name="Kanomata Y."/>
            <person name="Wu J."/>
            <person name="Zeller M."/>
            <person name="Oakes M."/>
            <person name="Baldi P."/>
            <person name="Sandmeyer S."/>
        </authorList>
    </citation>
    <scope>NUCLEOTIDE SEQUENCE [LARGE SCALE GENOMIC DNA]</scope>
    <source>
        <strain evidence="9">CLIB89(W29)</strain>
    </source>
</reference>
<evidence type="ECO:0000313" key="9">
    <source>
        <dbReference type="Proteomes" id="UP000182444"/>
    </source>
</evidence>
<dbReference type="FunFam" id="1.10.10.60:FF:000014">
    <property type="entry name" value="SWI/SNF complex subunit SMARCC2 isoform C"/>
    <property type="match status" value="1"/>
</dbReference>
<evidence type="ECO:0000256" key="6">
    <source>
        <dbReference type="ARBA" id="ARBA00049655"/>
    </source>
</evidence>
<keyword evidence="2" id="KW-0156">Chromatin regulator</keyword>
<protein>
    <submittedName>
        <fullName evidence="8">Uncharacterized protein</fullName>
    </submittedName>
</protein>
<comment type="subcellular location">
    <subcellularLocation>
        <location evidence="1">Nucleus</location>
    </subcellularLocation>
</comment>